<dbReference type="RefSeq" id="WP_068701335.1">
    <property type="nucleotide sequence ID" value="NZ_JAUOSG010000013.1"/>
</dbReference>
<organism evidence="2 3">
    <name type="scientific">Tenacibaculum soleae</name>
    <dbReference type="NCBI Taxonomy" id="447689"/>
    <lineage>
        <taxon>Bacteria</taxon>
        <taxon>Pseudomonadati</taxon>
        <taxon>Bacteroidota</taxon>
        <taxon>Flavobacteriia</taxon>
        <taxon>Flavobacteriales</taxon>
        <taxon>Flavobacteriaceae</taxon>
        <taxon>Tenacibaculum</taxon>
    </lineage>
</organism>
<keyword evidence="2" id="KW-0489">Methyltransferase</keyword>
<feature type="transmembrane region" description="Helical" evidence="1">
    <location>
        <begin position="26"/>
        <end position="43"/>
    </location>
</feature>
<accession>A0A1B9Y0A3</accession>
<protein>
    <submittedName>
        <fullName evidence="2">S-adenosyl-methyltransferase</fullName>
    </submittedName>
</protein>
<evidence type="ECO:0000313" key="3">
    <source>
        <dbReference type="Proteomes" id="UP000093186"/>
    </source>
</evidence>
<reference evidence="2 3" key="1">
    <citation type="submission" date="2016-06" db="EMBL/GenBank/DDBJ databases">
        <title>Draft Genome Sequence of Tenacibaculum soleae UCD-KL19.</title>
        <authorList>
            <person name="Eisen J.A."/>
            <person name="Coil D.A."/>
            <person name="Lujan K.M."/>
        </authorList>
    </citation>
    <scope>NUCLEOTIDE SEQUENCE [LARGE SCALE GENOMIC DNA]</scope>
    <source>
        <strain evidence="2 3">UCD-KL19</strain>
    </source>
</reference>
<dbReference type="GO" id="GO:0008168">
    <property type="term" value="F:methyltransferase activity"/>
    <property type="evidence" value="ECO:0007669"/>
    <property type="project" value="UniProtKB-KW"/>
</dbReference>
<keyword evidence="1" id="KW-0812">Transmembrane</keyword>
<dbReference type="Pfam" id="PF19579">
    <property type="entry name" value="FtsL_2"/>
    <property type="match status" value="1"/>
</dbReference>
<name>A0A1B9Y0A3_9FLAO</name>
<dbReference type="OrthoDB" id="1132266at2"/>
<dbReference type="GO" id="GO:0032259">
    <property type="term" value="P:methylation"/>
    <property type="evidence" value="ECO:0007669"/>
    <property type="project" value="UniProtKB-KW"/>
</dbReference>
<keyword evidence="2" id="KW-0808">Transferase</keyword>
<evidence type="ECO:0000313" key="2">
    <source>
        <dbReference type="EMBL" id="OCK43212.1"/>
    </source>
</evidence>
<gene>
    <name evidence="2" type="ORF">BA195_00465</name>
</gene>
<dbReference type="AlphaFoldDB" id="A0A1B9Y0A3"/>
<keyword evidence="1" id="KW-1133">Transmembrane helix</keyword>
<dbReference type="InterPro" id="IPR045755">
    <property type="entry name" value="FtsL-like"/>
</dbReference>
<keyword evidence="3" id="KW-1185">Reference proteome</keyword>
<keyword evidence="1" id="KW-0472">Membrane</keyword>
<proteinExistence type="predicted"/>
<evidence type="ECO:0000256" key="1">
    <source>
        <dbReference type="SAM" id="Phobius"/>
    </source>
</evidence>
<dbReference type="EMBL" id="MAKX01000001">
    <property type="protein sequence ID" value="OCK43212.1"/>
    <property type="molecule type" value="Genomic_DNA"/>
</dbReference>
<sequence length="109" mass="12488">MSKVKKGIYDILKGRFLTDDSSFNNWRILIFVVVLLLIMISSSHRLDAKVVKIAALNSQKRALRAEDFDTSTTLTKMRLESTIRKKVKVKGLFPAEKPPQKIKITIKKE</sequence>
<dbReference type="Proteomes" id="UP000093186">
    <property type="component" value="Unassembled WGS sequence"/>
</dbReference>
<dbReference type="STRING" id="447689.BA195_00465"/>
<comment type="caution">
    <text evidence="2">The sequence shown here is derived from an EMBL/GenBank/DDBJ whole genome shotgun (WGS) entry which is preliminary data.</text>
</comment>